<keyword evidence="5" id="KW-0997">Cell inner membrane</keyword>
<accession>D3UGX2</accession>
<feature type="compositionally biased region" description="Polar residues" evidence="10">
    <location>
        <begin position="54"/>
        <end position="63"/>
    </location>
</feature>
<keyword evidence="3" id="KW-0813">Transport</keyword>
<dbReference type="InterPro" id="IPR037682">
    <property type="entry name" value="TonB_C"/>
</dbReference>
<protein>
    <submittedName>
        <fullName evidence="13">Putative siderophore-mediated iron transport protein</fullName>
    </submittedName>
</protein>
<evidence type="ECO:0000313" key="14">
    <source>
        <dbReference type="Proteomes" id="UP000001522"/>
    </source>
</evidence>
<name>D3UGX2_HELM1</name>
<evidence type="ECO:0000256" key="5">
    <source>
        <dbReference type="ARBA" id="ARBA00022519"/>
    </source>
</evidence>
<sequence>MKVKDNQRFFYAFLLSLLLHALIIALVMLINHYQPAPPRLQKVKLDNLLVLKRGQSQDPTKNTKGARKPSLAAKPTAPSRPTPRPTPKPTPSPRIAAANPMPKPREVPKPQEPQKQEKPKKPEEKPKEQEKPQEKKQVDSKRKALDTYEQTPIDPKNLSFIGQNDSDDPMMNMDSGGGGGGNPSEQDDKGSDPETAQEIDDLYGEEFGDLGTAEKDFIRDNLRNIGRITQKYLQYPRVAAYFGQSGVNAVEFYLHPNGDISDLKIIRSSGLNSFDNNTLNTIQIAYKDYPRPKVKTLIRINVTYSYYGN</sequence>
<evidence type="ECO:0000256" key="3">
    <source>
        <dbReference type="ARBA" id="ARBA00022448"/>
    </source>
</evidence>
<evidence type="ECO:0000256" key="1">
    <source>
        <dbReference type="ARBA" id="ARBA00004383"/>
    </source>
</evidence>
<feature type="transmembrane region" description="Helical" evidence="11">
    <location>
        <begin position="9"/>
        <end position="30"/>
    </location>
</feature>
<dbReference type="Proteomes" id="UP000001522">
    <property type="component" value="Chromosome"/>
</dbReference>
<keyword evidence="8 11" id="KW-1133">Transmembrane helix</keyword>
<feature type="compositionally biased region" description="Basic and acidic residues" evidence="10">
    <location>
        <begin position="103"/>
        <end position="146"/>
    </location>
</feature>
<evidence type="ECO:0000256" key="6">
    <source>
        <dbReference type="ARBA" id="ARBA00022692"/>
    </source>
</evidence>
<evidence type="ECO:0000256" key="8">
    <source>
        <dbReference type="ARBA" id="ARBA00022989"/>
    </source>
</evidence>
<comment type="subcellular location">
    <subcellularLocation>
        <location evidence="1">Cell inner membrane</location>
        <topology evidence="1">Single-pass membrane protein</topology>
        <orientation evidence="1">Periplasmic side</orientation>
    </subcellularLocation>
</comment>
<proteinExistence type="inferred from homology"/>
<reference evidence="13 14" key="1">
    <citation type="journal article" date="2010" name="BMC Genomics">
        <title>Comparative genomics and proteomics of Helicobacter mustelae, an ulcerogenic and carcinogenic gastric pathogen.</title>
        <authorList>
            <person name="O'Toole P.W."/>
            <person name="Snelling W.J."/>
            <person name="Canchaya C."/>
            <person name="Forde B.M."/>
            <person name="Hardie K.R."/>
            <person name="Josenhans C."/>
            <person name="Graham R.L.J."/>
            <person name="McMullan G."/>
            <person name="Parkhill J."/>
            <person name="Belda E."/>
            <person name="Bentley S.D."/>
        </authorList>
    </citation>
    <scope>NUCLEOTIDE SEQUENCE [LARGE SCALE GENOMIC DNA]</scope>
    <source>
        <strain evidence="14">ATCC 43772 / LMG 18044 / NCTC 12198 / 12198</strain>
    </source>
</reference>
<dbReference type="PANTHER" id="PTHR33446">
    <property type="entry name" value="PROTEIN TONB-RELATED"/>
    <property type="match status" value="1"/>
</dbReference>
<dbReference type="GO" id="GO:0005886">
    <property type="term" value="C:plasma membrane"/>
    <property type="evidence" value="ECO:0007669"/>
    <property type="project" value="UniProtKB-SubCell"/>
</dbReference>
<gene>
    <name evidence="13" type="primary">TonB-family protein</name>
    <name evidence="13" type="ordered locus">HMU04830</name>
</gene>
<comment type="similarity">
    <text evidence="2">Belongs to the TonB family.</text>
</comment>
<dbReference type="HOGENOM" id="CLU_082689_0_0_7"/>
<dbReference type="eggNOG" id="COG0810">
    <property type="taxonomic scope" value="Bacteria"/>
</dbReference>
<dbReference type="GO" id="GO:0015031">
    <property type="term" value="P:protein transport"/>
    <property type="evidence" value="ECO:0007669"/>
    <property type="project" value="UniProtKB-KW"/>
</dbReference>
<dbReference type="NCBIfam" id="TIGR01352">
    <property type="entry name" value="tonB_Cterm"/>
    <property type="match status" value="1"/>
</dbReference>
<feature type="region of interest" description="Disordered" evidence="10">
    <location>
        <begin position="54"/>
        <end position="196"/>
    </location>
</feature>
<dbReference type="InterPro" id="IPR006260">
    <property type="entry name" value="TonB/TolA_C"/>
</dbReference>
<feature type="domain" description="TonB C-terminal" evidence="12">
    <location>
        <begin position="220"/>
        <end position="309"/>
    </location>
</feature>
<evidence type="ECO:0000256" key="2">
    <source>
        <dbReference type="ARBA" id="ARBA00006555"/>
    </source>
</evidence>
<keyword evidence="4" id="KW-1003">Cell membrane</keyword>
<dbReference type="Pfam" id="PF03544">
    <property type="entry name" value="TonB_C"/>
    <property type="match status" value="1"/>
</dbReference>
<evidence type="ECO:0000256" key="11">
    <source>
        <dbReference type="SAM" id="Phobius"/>
    </source>
</evidence>
<dbReference type="Gene3D" id="3.30.1150.10">
    <property type="match status" value="1"/>
</dbReference>
<keyword evidence="6 11" id="KW-0812">Transmembrane</keyword>
<evidence type="ECO:0000256" key="7">
    <source>
        <dbReference type="ARBA" id="ARBA00022927"/>
    </source>
</evidence>
<dbReference type="InterPro" id="IPR051045">
    <property type="entry name" value="TonB-dependent_transducer"/>
</dbReference>
<evidence type="ECO:0000313" key="13">
    <source>
        <dbReference type="EMBL" id="CBG39744.1"/>
    </source>
</evidence>
<feature type="compositionally biased region" description="Pro residues" evidence="10">
    <location>
        <begin position="78"/>
        <end position="92"/>
    </location>
</feature>
<evidence type="ECO:0000256" key="4">
    <source>
        <dbReference type="ARBA" id="ARBA00022475"/>
    </source>
</evidence>
<keyword evidence="7" id="KW-0653">Protein transport</keyword>
<dbReference type="GO" id="GO:0055085">
    <property type="term" value="P:transmembrane transport"/>
    <property type="evidence" value="ECO:0007669"/>
    <property type="project" value="InterPro"/>
</dbReference>
<dbReference type="PROSITE" id="PS52015">
    <property type="entry name" value="TONB_CTD"/>
    <property type="match status" value="1"/>
</dbReference>
<evidence type="ECO:0000256" key="10">
    <source>
        <dbReference type="SAM" id="MobiDB-lite"/>
    </source>
</evidence>
<dbReference type="SUPFAM" id="SSF74653">
    <property type="entry name" value="TolA/TonB C-terminal domain"/>
    <property type="match status" value="1"/>
</dbReference>
<dbReference type="RefSeq" id="WP_013022834.1">
    <property type="nucleotide sequence ID" value="NC_013949.1"/>
</dbReference>
<organism evidence="13 14">
    <name type="scientific">Helicobacter mustelae (strain ATCC 43772 / CCUG 25715 / CIP 103759 / LMG 18044 / NCTC 12198 / R85-136P)</name>
    <name type="common">Campylobacter mustelae</name>
    <dbReference type="NCBI Taxonomy" id="679897"/>
    <lineage>
        <taxon>Bacteria</taxon>
        <taxon>Pseudomonadati</taxon>
        <taxon>Campylobacterota</taxon>
        <taxon>Epsilonproteobacteria</taxon>
        <taxon>Campylobacterales</taxon>
        <taxon>Helicobacteraceae</taxon>
        <taxon>Helicobacter</taxon>
    </lineage>
</organism>
<keyword evidence="9 11" id="KW-0472">Membrane</keyword>
<evidence type="ECO:0000259" key="12">
    <source>
        <dbReference type="PROSITE" id="PS52015"/>
    </source>
</evidence>
<dbReference type="STRING" id="679897.HMU04830"/>
<dbReference type="KEGG" id="hms:HMU04830"/>
<keyword evidence="14" id="KW-1185">Reference proteome</keyword>
<dbReference type="AlphaFoldDB" id="D3UGX2"/>
<dbReference type="EMBL" id="FN555004">
    <property type="protein sequence ID" value="CBG39744.1"/>
    <property type="molecule type" value="Genomic_DNA"/>
</dbReference>
<evidence type="ECO:0000256" key="9">
    <source>
        <dbReference type="ARBA" id="ARBA00023136"/>
    </source>
</evidence>